<dbReference type="NCBIfam" id="TIGR01482">
    <property type="entry name" value="SPP-subfamily"/>
    <property type="match status" value="1"/>
</dbReference>
<protein>
    <recommendedName>
        <fullName evidence="1">Phosphoglycolate phosphatase</fullName>
        <ecNumber evidence="1">3.1.3.18</ecNumber>
    </recommendedName>
</protein>
<keyword evidence="2" id="KW-0378">Hydrolase</keyword>
<dbReference type="InterPro" id="IPR036412">
    <property type="entry name" value="HAD-like_sf"/>
</dbReference>
<proteinExistence type="predicted"/>
<dbReference type="STRING" id="926571.NVIE_025560"/>
<dbReference type="PANTHER" id="PTHR10000:SF8">
    <property type="entry name" value="HAD SUPERFAMILY HYDROLASE-LIKE, TYPE 3"/>
    <property type="match status" value="1"/>
</dbReference>
<sequence>MKSIEYCGSKNYFLAKSKLAPHYTYNVQRPVKARLATIKVFAVDIDGTLTENGGGAVHMPALSKLRYLDKLGYPVIYVTGRSSVEAYVLAVFGGTTRVAVGENGGAITVAPQEHKLLASREKCMEGYELLRKSLDGVQEKPVFPRMTEVVMLRTFDIKEGQKILDEHGLQLYLNDSKYAFHINEKGVDKALGLKEALKILKAGPEETVAIGDSETDIPMYDICGCSIALAHAEDHVKEKARHVVAGREGTGLIDAIDYVAQNYLGVKAE</sequence>
<organism evidence="2 3">
    <name type="scientific">Nitrososphaera viennensis EN76</name>
    <dbReference type="NCBI Taxonomy" id="926571"/>
    <lineage>
        <taxon>Archaea</taxon>
        <taxon>Nitrososphaerota</taxon>
        <taxon>Nitrososphaeria</taxon>
        <taxon>Nitrososphaerales</taxon>
        <taxon>Nitrososphaeraceae</taxon>
        <taxon>Nitrososphaera</taxon>
    </lineage>
</organism>
<dbReference type="AlphaFoldDB" id="A0A060HTQ2"/>
<dbReference type="Gene3D" id="3.90.1070.10">
    <property type="match status" value="1"/>
</dbReference>
<dbReference type="Pfam" id="PF08282">
    <property type="entry name" value="Hydrolase_3"/>
    <property type="match status" value="2"/>
</dbReference>
<dbReference type="EC" id="3.1.3.18" evidence="1"/>
<dbReference type="Gene3D" id="3.40.50.1000">
    <property type="entry name" value="HAD superfamily/HAD-like"/>
    <property type="match status" value="1"/>
</dbReference>
<dbReference type="SUPFAM" id="SSF56784">
    <property type="entry name" value="HAD-like"/>
    <property type="match status" value="1"/>
</dbReference>
<evidence type="ECO:0000256" key="1">
    <source>
        <dbReference type="NCBIfam" id="TIGR01487"/>
    </source>
</evidence>
<dbReference type="Proteomes" id="UP000027093">
    <property type="component" value="Chromosome"/>
</dbReference>
<gene>
    <name evidence="2" type="ORF">NVIE_025560</name>
</gene>
<dbReference type="InterPro" id="IPR023214">
    <property type="entry name" value="HAD_sf"/>
</dbReference>
<evidence type="ECO:0000313" key="3">
    <source>
        <dbReference type="Proteomes" id="UP000027093"/>
    </source>
</evidence>
<dbReference type="HOGENOM" id="CLU_044146_2_0_2"/>
<keyword evidence="3" id="KW-1185">Reference proteome</keyword>
<dbReference type="NCBIfam" id="TIGR01487">
    <property type="entry name" value="Pglycolate_arch"/>
    <property type="match status" value="1"/>
</dbReference>
<dbReference type="KEGG" id="nvn:NVIE_025560"/>
<evidence type="ECO:0000313" key="2">
    <source>
        <dbReference type="EMBL" id="AIC16826.1"/>
    </source>
</evidence>
<accession>A0A060HTQ2</accession>
<reference evidence="2 3" key="1">
    <citation type="journal article" date="2014" name="Int. J. Syst. Evol. Microbiol.">
        <title>Nitrososphaera viennensis gen. nov., sp. nov., an aerobic and mesophilic, ammonia-oxidizing archaeon from soil and a member of the archaeal phylum Thaumarchaeota.</title>
        <authorList>
            <person name="Stieglmeier M."/>
            <person name="Klingl A."/>
            <person name="Alves R.J."/>
            <person name="Rittmann S.K."/>
            <person name="Melcher M."/>
            <person name="Leisch N."/>
            <person name="Schleper C."/>
        </authorList>
    </citation>
    <scope>NUCLEOTIDE SEQUENCE [LARGE SCALE GENOMIC DNA]</scope>
    <source>
        <strain evidence="2">EN76</strain>
    </source>
</reference>
<dbReference type="GO" id="GO:0008967">
    <property type="term" value="F:phosphoglycolate phosphatase activity"/>
    <property type="evidence" value="ECO:0007669"/>
    <property type="project" value="UniProtKB-UniRule"/>
</dbReference>
<dbReference type="GO" id="GO:0000287">
    <property type="term" value="F:magnesium ion binding"/>
    <property type="evidence" value="ECO:0007669"/>
    <property type="project" value="TreeGrafter"/>
</dbReference>
<dbReference type="PANTHER" id="PTHR10000">
    <property type="entry name" value="PHOSPHOSERINE PHOSPHATASE"/>
    <property type="match status" value="1"/>
</dbReference>
<name>A0A060HTQ2_9ARCH</name>
<dbReference type="GO" id="GO:0005829">
    <property type="term" value="C:cytosol"/>
    <property type="evidence" value="ECO:0007669"/>
    <property type="project" value="TreeGrafter"/>
</dbReference>
<dbReference type="EMBL" id="CP007536">
    <property type="protein sequence ID" value="AIC16826.1"/>
    <property type="molecule type" value="Genomic_DNA"/>
</dbReference>